<dbReference type="Proteomes" id="UP000243686">
    <property type="component" value="Unassembled WGS sequence"/>
</dbReference>
<name>A0A1S8X2K9_OPIVI</name>
<evidence type="ECO:0000256" key="1">
    <source>
        <dbReference type="SAM" id="MobiDB-lite"/>
    </source>
</evidence>
<reference evidence="2 3" key="1">
    <citation type="submission" date="2015-03" db="EMBL/GenBank/DDBJ databases">
        <title>Draft genome of the nematode, Opisthorchis viverrini.</title>
        <authorList>
            <person name="Mitreva M."/>
        </authorList>
    </citation>
    <scope>NUCLEOTIDE SEQUENCE [LARGE SCALE GENOMIC DNA]</scope>
    <source>
        <strain evidence="2">Khon Kaen</strain>
    </source>
</reference>
<organism evidence="2 3">
    <name type="scientific">Opisthorchis viverrini</name>
    <name type="common">Southeast Asian liver fluke</name>
    <dbReference type="NCBI Taxonomy" id="6198"/>
    <lineage>
        <taxon>Eukaryota</taxon>
        <taxon>Metazoa</taxon>
        <taxon>Spiralia</taxon>
        <taxon>Lophotrochozoa</taxon>
        <taxon>Platyhelminthes</taxon>
        <taxon>Trematoda</taxon>
        <taxon>Digenea</taxon>
        <taxon>Opisthorchiida</taxon>
        <taxon>Opisthorchiata</taxon>
        <taxon>Opisthorchiidae</taxon>
        <taxon>Opisthorchis</taxon>
    </lineage>
</organism>
<evidence type="ECO:0000313" key="2">
    <source>
        <dbReference type="EMBL" id="OON20906.1"/>
    </source>
</evidence>
<sequence length="86" mass="9801">MPDETMADKRMSLSRETKHTTLYPPKKKRAINSLKADETIVVLPADKGRITVILEKAEFIDKANALLNDTTTHRRLQNDRRANLAN</sequence>
<feature type="region of interest" description="Disordered" evidence="1">
    <location>
        <begin position="1"/>
        <end position="22"/>
    </location>
</feature>
<evidence type="ECO:0000313" key="3">
    <source>
        <dbReference type="Proteomes" id="UP000243686"/>
    </source>
</evidence>
<feature type="non-terminal residue" evidence="2">
    <location>
        <position position="86"/>
    </location>
</feature>
<dbReference type="EMBL" id="KV892378">
    <property type="protein sequence ID" value="OON20906.1"/>
    <property type="molecule type" value="Genomic_DNA"/>
</dbReference>
<proteinExistence type="predicted"/>
<protein>
    <submittedName>
        <fullName evidence="2">Uncharacterized protein</fullName>
    </submittedName>
</protein>
<keyword evidence="3" id="KW-1185">Reference proteome</keyword>
<accession>A0A1S8X2K9</accession>
<gene>
    <name evidence="2" type="ORF">X801_03203</name>
</gene>
<feature type="compositionally biased region" description="Basic and acidic residues" evidence="1">
    <location>
        <begin position="1"/>
        <end position="19"/>
    </location>
</feature>
<dbReference type="AlphaFoldDB" id="A0A1S8X2K9"/>